<feature type="region of interest" description="Disordered" evidence="1">
    <location>
        <begin position="153"/>
        <end position="184"/>
    </location>
</feature>
<keyword evidence="3" id="KW-1185">Reference proteome</keyword>
<name>A0ABS5EP03_9PROT</name>
<evidence type="ECO:0000313" key="3">
    <source>
        <dbReference type="Proteomes" id="UP000698752"/>
    </source>
</evidence>
<dbReference type="EMBL" id="JAAEDI010000033">
    <property type="protein sequence ID" value="MBR0652748.1"/>
    <property type="molecule type" value="Genomic_DNA"/>
</dbReference>
<protein>
    <submittedName>
        <fullName evidence="2">Uncharacterized protein</fullName>
    </submittedName>
</protein>
<dbReference type="Proteomes" id="UP000698752">
    <property type="component" value="Unassembled WGS sequence"/>
</dbReference>
<evidence type="ECO:0000313" key="2">
    <source>
        <dbReference type="EMBL" id="MBR0652748.1"/>
    </source>
</evidence>
<evidence type="ECO:0000256" key="1">
    <source>
        <dbReference type="SAM" id="MobiDB-lite"/>
    </source>
</evidence>
<reference evidence="3" key="1">
    <citation type="journal article" date="2021" name="Syst. Appl. Microbiol.">
        <title>Roseomonas hellenica sp. nov., isolated from roots of wild-growing Alkanna tinctoria.</title>
        <authorList>
            <person name="Rat A."/>
            <person name="Naranjo H.D."/>
            <person name="Lebbe L."/>
            <person name="Cnockaert M."/>
            <person name="Krigas N."/>
            <person name="Grigoriadou K."/>
            <person name="Maloupa E."/>
            <person name="Willems A."/>
        </authorList>
    </citation>
    <scope>NUCLEOTIDE SEQUENCE [LARGE SCALE GENOMIC DNA]</scope>
    <source>
        <strain evidence="3">LMG 31159</strain>
    </source>
</reference>
<proteinExistence type="predicted"/>
<comment type="caution">
    <text evidence="2">The sequence shown here is derived from an EMBL/GenBank/DDBJ whole genome shotgun (WGS) entry which is preliminary data.</text>
</comment>
<accession>A0ABS5EP03</accession>
<gene>
    <name evidence="2" type="ORF">GXW78_24035</name>
</gene>
<sequence length="199" mass="20858">MKALWESGTVTAEDLAAKYSMSRRGVQAALLRLGAKRGAASAAIATAVSARILSDVMPEHPDTAARVRWTRDETYKNATRIEALAMAAAEQAASGEIASAAAVLRALDSAAAIISRTRTARFVALGLDLRGSVHDGDPPELVVKEMTPAEVADVRRQQEEEDAITRPGTQDHSADETADPGADEVVIEGDEATVLGAAP</sequence>
<organism evidence="2 3">
    <name type="scientific">Neoroseomonas terrae</name>
    <dbReference type="NCBI Taxonomy" id="424799"/>
    <lineage>
        <taxon>Bacteria</taxon>
        <taxon>Pseudomonadati</taxon>
        <taxon>Pseudomonadota</taxon>
        <taxon>Alphaproteobacteria</taxon>
        <taxon>Acetobacterales</taxon>
        <taxon>Acetobacteraceae</taxon>
        <taxon>Neoroseomonas</taxon>
    </lineage>
</organism>